<dbReference type="GO" id="GO:0008080">
    <property type="term" value="F:N-acetyltransferase activity"/>
    <property type="evidence" value="ECO:0007669"/>
    <property type="project" value="TreeGrafter"/>
</dbReference>
<dbReference type="EMBL" id="JAPZBQ010000005">
    <property type="protein sequence ID" value="KAJ5328685.1"/>
    <property type="molecule type" value="Genomic_DNA"/>
</dbReference>
<accession>A0A9W9UBW8</accession>
<sequence length="503" mass="55522">MRHALGFYGALTLTGLYSISDSVNTFDSSNFEHFVPALKHCIAAHPILSVAIQGQATETPSFIRPAYLDLRRHLHVVPAFSPSVSLSPQEDLNLITQATKEIHDQPFLEVDQHPPWKVCIVPVFNQPGSTGAQKVYIIFAYSHTHGDGKSGLAFHKSFLEGLHVGHDLYDRKYICPSSTSLLPPPLEEVCDLTISWSYLLSNVLPSLMPSSVSSLLGFPSSKVTSAWTGRPMCHEPSNFCTGSEALLVEKSLLDAVLEICRKHDVKFTGFFNHLVARVLDTVLPPDIPSRHLIGQIVVDLRPLISAYAENQMGNSVSALRVSSTRSYPKPKRGAAVPLKHDEMFWAAARRTTMQLGDCASTLADQPIGLLRYLSQFRPWFLAQLGKLRDSSYEISNAVVFDPQPLESCQTISTTGRMNCDIERMLFSQPANATGSALNFQLVTRKGGDMVITLNWQLGVLDVPDEEIFIRDILRKVQDLMLGICCVCPAACIHCPGPTGPWKK</sequence>
<protein>
    <submittedName>
        <fullName evidence="1">Alcohol acetyltransferase</fullName>
    </submittedName>
</protein>
<dbReference type="Pfam" id="PF07247">
    <property type="entry name" value="AATase"/>
    <property type="match status" value="1"/>
</dbReference>
<dbReference type="AlphaFoldDB" id="A0A9W9UBW8"/>
<dbReference type="InterPro" id="IPR010828">
    <property type="entry name" value="Atf2/Sli1-like"/>
</dbReference>
<gene>
    <name evidence="1" type="ORF">N7452_009075</name>
</gene>
<dbReference type="Proteomes" id="UP001147695">
    <property type="component" value="Unassembled WGS sequence"/>
</dbReference>
<evidence type="ECO:0000313" key="1">
    <source>
        <dbReference type="EMBL" id="KAJ5328685.1"/>
    </source>
</evidence>
<dbReference type="PANTHER" id="PTHR28037:SF1">
    <property type="entry name" value="ALCOHOL O-ACETYLTRANSFERASE 1-RELATED"/>
    <property type="match status" value="1"/>
</dbReference>
<reference evidence="1" key="1">
    <citation type="submission" date="2022-12" db="EMBL/GenBank/DDBJ databases">
        <authorList>
            <person name="Petersen C."/>
        </authorList>
    </citation>
    <scope>NUCLEOTIDE SEQUENCE</scope>
    <source>
        <strain evidence="1">IBT 35673</strain>
    </source>
</reference>
<evidence type="ECO:0000313" key="2">
    <source>
        <dbReference type="Proteomes" id="UP001147695"/>
    </source>
</evidence>
<organism evidence="1 2">
    <name type="scientific">Penicillium brevicompactum</name>
    <dbReference type="NCBI Taxonomy" id="5074"/>
    <lineage>
        <taxon>Eukaryota</taxon>
        <taxon>Fungi</taxon>
        <taxon>Dikarya</taxon>
        <taxon>Ascomycota</taxon>
        <taxon>Pezizomycotina</taxon>
        <taxon>Eurotiomycetes</taxon>
        <taxon>Eurotiomycetidae</taxon>
        <taxon>Eurotiales</taxon>
        <taxon>Aspergillaceae</taxon>
        <taxon>Penicillium</taxon>
    </lineage>
</organism>
<dbReference type="PANTHER" id="PTHR28037">
    <property type="entry name" value="ALCOHOL O-ACETYLTRANSFERASE 1-RELATED"/>
    <property type="match status" value="1"/>
</dbReference>
<dbReference type="InterPro" id="IPR052058">
    <property type="entry name" value="Alcohol_O-acetyltransferase"/>
</dbReference>
<comment type="caution">
    <text evidence="1">The sequence shown here is derived from an EMBL/GenBank/DDBJ whole genome shotgun (WGS) entry which is preliminary data.</text>
</comment>
<proteinExistence type="predicted"/>
<name>A0A9W9UBW8_PENBR</name>
<reference evidence="1" key="2">
    <citation type="journal article" date="2023" name="IMA Fungus">
        <title>Comparative genomic study of the Penicillium genus elucidates a diverse pangenome and 15 lateral gene transfer events.</title>
        <authorList>
            <person name="Petersen C."/>
            <person name="Sorensen T."/>
            <person name="Nielsen M.R."/>
            <person name="Sondergaard T.E."/>
            <person name="Sorensen J.L."/>
            <person name="Fitzpatrick D.A."/>
            <person name="Frisvad J.C."/>
            <person name="Nielsen K.L."/>
        </authorList>
    </citation>
    <scope>NUCLEOTIDE SEQUENCE</scope>
    <source>
        <strain evidence="1">IBT 35673</strain>
    </source>
</reference>